<sequence>MMQEQRRIALHRTRSGDATARCSPNERRSNENDPANSRFAAQAHAGRLAGARSVSTARCNAMNVRGGSAEVPPMAGSFEAGPLRDAQMNASAPTHRREAKAAHARSGARRRHSPNGGRAPRVRPFSSQR</sequence>
<comment type="caution">
    <text evidence="2">The sequence shown here is derived from an EMBL/GenBank/DDBJ whole genome shotgun (WGS) entry which is preliminary data.</text>
</comment>
<protein>
    <submittedName>
        <fullName evidence="2">Uncharacterized protein</fullName>
    </submittedName>
</protein>
<evidence type="ECO:0000256" key="1">
    <source>
        <dbReference type="SAM" id="MobiDB-lite"/>
    </source>
</evidence>
<dbReference type="EMBL" id="LNJQ01000004">
    <property type="protein sequence ID" value="KWZ38123.1"/>
    <property type="molecule type" value="Genomic_DNA"/>
</dbReference>
<reference evidence="2 3" key="1">
    <citation type="submission" date="2015-11" db="EMBL/GenBank/DDBJ databases">
        <authorList>
            <person name="Sahl J."/>
            <person name="Wagner D."/>
            <person name="Keim P."/>
        </authorList>
    </citation>
    <scope>NUCLEOTIDE SEQUENCE [LARGE SCALE GENOMIC DNA]</scope>
    <source>
        <strain evidence="2 3">BDU18</strain>
    </source>
</reference>
<organism evidence="2 3">
    <name type="scientific">Burkholderia savannae</name>
    <dbReference type="NCBI Taxonomy" id="1637837"/>
    <lineage>
        <taxon>Bacteria</taxon>
        <taxon>Pseudomonadati</taxon>
        <taxon>Pseudomonadota</taxon>
        <taxon>Betaproteobacteria</taxon>
        <taxon>Burkholderiales</taxon>
        <taxon>Burkholderiaceae</taxon>
        <taxon>Burkholderia</taxon>
        <taxon>pseudomallei group</taxon>
    </lineage>
</organism>
<evidence type="ECO:0000313" key="3">
    <source>
        <dbReference type="Proteomes" id="UP000070255"/>
    </source>
</evidence>
<accession>A0ABR5T4I0</accession>
<keyword evidence="3" id="KW-1185">Reference proteome</keyword>
<gene>
    <name evidence="2" type="ORF">WS72_24875</name>
</gene>
<feature type="region of interest" description="Disordered" evidence="1">
    <location>
        <begin position="64"/>
        <end position="129"/>
    </location>
</feature>
<dbReference type="Proteomes" id="UP000070255">
    <property type="component" value="Unassembled WGS sequence"/>
</dbReference>
<evidence type="ECO:0000313" key="2">
    <source>
        <dbReference type="EMBL" id="KWZ38123.1"/>
    </source>
</evidence>
<feature type="compositionally biased region" description="Basic residues" evidence="1">
    <location>
        <begin position="102"/>
        <end position="113"/>
    </location>
</feature>
<name>A0ABR5T4I0_9BURK</name>
<proteinExistence type="predicted"/>
<feature type="region of interest" description="Disordered" evidence="1">
    <location>
        <begin position="1"/>
        <end position="44"/>
    </location>
</feature>